<dbReference type="RefSeq" id="XP_007879895.1">
    <property type="nucleotide sequence ID" value="XM_007881704.1"/>
</dbReference>
<feature type="domain" description="Helicase ATP-binding" evidence="12">
    <location>
        <begin position="64"/>
        <end position="242"/>
    </location>
</feature>
<feature type="region of interest" description="Disordered" evidence="11">
    <location>
        <begin position="509"/>
        <end position="544"/>
    </location>
</feature>
<organism evidence="15 16">
    <name type="scientific">Pseudozyma flocculosa PF-1</name>
    <dbReference type="NCBI Taxonomy" id="1277687"/>
    <lineage>
        <taxon>Eukaryota</taxon>
        <taxon>Fungi</taxon>
        <taxon>Dikarya</taxon>
        <taxon>Basidiomycota</taxon>
        <taxon>Ustilaginomycotina</taxon>
        <taxon>Ustilaginomycetes</taxon>
        <taxon>Ustilaginales</taxon>
        <taxon>Ustilaginaceae</taxon>
        <taxon>Pseudozyma</taxon>
    </lineage>
</organism>
<evidence type="ECO:0000313" key="15">
    <source>
        <dbReference type="EMBL" id="EPQ28353.1"/>
    </source>
</evidence>
<keyword evidence="8" id="KW-0539">Nucleus</keyword>
<dbReference type="EMBL" id="KE361635">
    <property type="protein sequence ID" value="EPQ28353.1"/>
    <property type="molecule type" value="Genomic_DNA"/>
</dbReference>
<keyword evidence="6 10" id="KW-0067">ATP-binding</keyword>
<dbReference type="SUPFAM" id="SSF52540">
    <property type="entry name" value="P-loop containing nucleoside triphosphate hydrolases"/>
    <property type="match status" value="1"/>
</dbReference>
<dbReference type="InterPro" id="IPR050079">
    <property type="entry name" value="DEAD_box_RNA_helicase"/>
</dbReference>
<protein>
    <recommendedName>
        <fullName evidence="17">ATP-dependent RNA helicase</fullName>
    </recommendedName>
</protein>
<dbReference type="PROSITE" id="PS51194">
    <property type="entry name" value="HELICASE_CTER"/>
    <property type="match status" value="1"/>
</dbReference>
<dbReference type="InterPro" id="IPR014001">
    <property type="entry name" value="Helicase_ATP-bd"/>
</dbReference>
<evidence type="ECO:0000256" key="4">
    <source>
        <dbReference type="ARBA" id="ARBA00022801"/>
    </source>
</evidence>
<dbReference type="PROSITE" id="PS51192">
    <property type="entry name" value="HELICASE_ATP_BIND_1"/>
    <property type="match status" value="1"/>
</dbReference>
<dbReference type="PROSITE" id="PS51195">
    <property type="entry name" value="Q_MOTIF"/>
    <property type="match status" value="1"/>
</dbReference>
<dbReference type="eggNOG" id="KOG0340">
    <property type="taxonomic scope" value="Eukaryota"/>
</dbReference>
<evidence type="ECO:0000256" key="3">
    <source>
        <dbReference type="ARBA" id="ARBA00022741"/>
    </source>
</evidence>
<dbReference type="SMART" id="SM00487">
    <property type="entry name" value="DEXDc"/>
    <property type="match status" value="1"/>
</dbReference>
<evidence type="ECO:0000313" key="16">
    <source>
        <dbReference type="Proteomes" id="UP000053664"/>
    </source>
</evidence>
<evidence type="ECO:0000256" key="1">
    <source>
        <dbReference type="ARBA" id="ARBA00004123"/>
    </source>
</evidence>
<feature type="domain" description="Helicase C-terminal" evidence="13">
    <location>
        <begin position="346"/>
        <end position="487"/>
    </location>
</feature>
<comment type="similarity">
    <text evidence="10">Belongs to the DEAD box helicase family.</text>
</comment>
<feature type="compositionally biased region" description="Basic and acidic residues" evidence="11">
    <location>
        <begin position="299"/>
        <end position="309"/>
    </location>
</feature>
<dbReference type="InterPro" id="IPR014014">
    <property type="entry name" value="RNA_helicase_DEAD_Q_motif"/>
</dbReference>
<dbReference type="InterPro" id="IPR000629">
    <property type="entry name" value="RNA-helicase_DEAD-box_CS"/>
</dbReference>
<evidence type="ECO:0000256" key="5">
    <source>
        <dbReference type="ARBA" id="ARBA00022806"/>
    </source>
</evidence>
<dbReference type="SMART" id="SM00490">
    <property type="entry name" value="HELICc"/>
    <property type="match status" value="1"/>
</dbReference>
<dbReference type="Gene3D" id="3.40.50.300">
    <property type="entry name" value="P-loop containing nucleotide triphosphate hydrolases"/>
    <property type="match status" value="2"/>
</dbReference>
<dbReference type="PANTHER" id="PTHR47959">
    <property type="entry name" value="ATP-DEPENDENT RNA HELICASE RHLE-RELATED"/>
    <property type="match status" value="1"/>
</dbReference>
<gene>
    <name evidence="15" type="ORF">PFL1_04180</name>
</gene>
<comment type="subcellular location">
    <subcellularLocation>
        <location evidence="1">Nucleus</location>
    </subcellularLocation>
</comment>
<feature type="compositionally biased region" description="Basic and acidic residues" evidence="11">
    <location>
        <begin position="325"/>
        <end position="336"/>
    </location>
</feature>
<evidence type="ECO:0000256" key="11">
    <source>
        <dbReference type="SAM" id="MobiDB-lite"/>
    </source>
</evidence>
<dbReference type="GO" id="GO:0010467">
    <property type="term" value="P:gene expression"/>
    <property type="evidence" value="ECO:0007669"/>
    <property type="project" value="UniProtKB-ARBA"/>
</dbReference>
<evidence type="ECO:0000256" key="7">
    <source>
        <dbReference type="ARBA" id="ARBA00022884"/>
    </source>
</evidence>
<dbReference type="GO" id="GO:0005634">
    <property type="term" value="C:nucleus"/>
    <property type="evidence" value="ECO:0007669"/>
    <property type="project" value="UniProtKB-SubCell"/>
</dbReference>
<dbReference type="GO" id="GO:0005524">
    <property type="term" value="F:ATP binding"/>
    <property type="evidence" value="ECO:0007669"/>
    <property type="project" value="UniProtKB-KW"/>
</dbReference>
<dbReference type="InterPro" id="IPR001650">
    <property type="entry name" value="Helicase_C-like"/>
</dbReference>
<dbReference type="CDD" id="cd18787">
    <property type="entry name" value="SF2_C_DEAD"/>
    <property type="match status" value="1"/>
</dbReference>
<proteinExistence type="inferred from homology"/>
<feature type="domain" description="DEAD-box RNA helicase Q" evidence="14">
    <location>
        <begin position="33"/>
        <end position="61"/>
    </location>
</feature>
<keyword evidence="4 10" id="KW-0378">Hydrolase</keyword>
<keyword evidence="2" id="KW-0690">Ribosome biogenesis</keyword>
<dbReference type="HOGENOM" id="CLU_003041_1_1_1"/>
<name>A0A061H6V7_9BASI</name>
<dbReference type="GeneID" id="19318287"/>
<feature type="short sequence motif" description="Q motif" evidence="9">
    <location>
        <begin position="33"/>
        <end position="61"/>
    </location>
</feature>
<keyword evidence="3 10" id="KW-0547">Nucleotide-binding</keyword>
<evidence type="ECO:0000259" key="12">
    <source>
        <dbReference type="PROSITE" id="PS51192"/>
    </source>
</evidence>
<evidence type="ECO:0000256" key="8">
    <source>
        <dbReference type="ARBA" id="ARBA00023242"/>
    </source>
</evidence>
<dbReference type="OrthoDB" id="10261904at2759"/>
<keyword evidence="7" id="KW-0694">RNA-binding</keyword>
<feature type="compositionally biased region" description="Acidic residues" evidence="11">
    <location>
        <begin position="337"/>
        <end position="347"/>
    </location>
</feature>
<keyword evidence="5 10" id="KW-0347">Helicase</keyword>
<evidence type="ECO:0000256" key="6">
    <source>
        <dbReference type="ARBA" id="ARBA00022840"/>
    </source>
</evidence>
<dbReference type="Pfam" id="PF00271">
    <property type="entry name" value="Helicase_C"/>
    <property type="match status" value="1"/>
</dbReference>
<reference evidence="15 16" key="1">
    <citation type="journal article" date="2013" name="Plant Cell">
        <title>The transition from a phytopathogenic smut ancestor to an anamorphic biocontrol agent deciphered by comparative whole-genome analysis.</title>
        <authorList>
            <person name="Lefebvre F."/>
            <person name="Joly D.L."/>
            <person name="Labbe C."/>
            <person name="Teichmann B."/>
            <person name="Linning R."/>
            <person name="Belzile F."/>
            <person name="Bakkeren G."/>
            <person name="Belanger R.R."/>
        </authorList>
    </citation>
    <scope>NUCLEOTIDE SEQUENCE [LARGE SCALE GENOMIC DNA]</scope>
    <source>
        <strain evidence="15 16">PF-1</strain>
    </source>
</reference>
<dbReference type="PANTHER" id="PTHR47959:SF24">
    <property type="entry name" value="ATP-DEPENDENT RNA HELICASE"/>
    <property type="match status" value="1"/>
</dbReference>
<evidence type="ECO:0000259" key="14">
    <source>
        <dbReference type="PROSITE" id="PS51195"/>
    </source>
</evidence>
<dbReference type="InterPro" id="IPR011545">
    <property type="entry name" value="DEAD/DEAH_box_helicase_dom"/>
</dbReference>
<evidence type="ECO:0000256" key="9">
    <source>
        <dbReference type="PROSITE-ProRule" id="PRU00552"/>
    </source>
</evidence>
<dbReference type="GO" id="GO:0003723">
    <property type="term" value="F:RNA binding"/>
    <property type="evidence" value="ECO:0007669"/>
    <property type="project" value="UniProtKB-KW"/>
</dbReference>
<dbReference type="KEGG" id="pfp:PFL1_04180"/>
<accession>A0A061H6V7</accession>
<dbReference type="PROSITE" id="PS00039">
    <property type="entry name" value="DEAD_ATP_HELICASE"/>
    <property type="match status" value="1"/>
</dbReference>
<evidence type="ECO:0000256" key="10">
    <source>
        <dbReference type="RuleBase" id="RU000492"/>
    </source>
</evidence>
<dbReference type="GO" id="GO:0005829">
    <property type="term" value="C:cytosol"/>
    <property type="evidence" value="ECO:0007669"/>
    <property type="project" value="TreeGrafter"/>
</dbReference>
<dbReference type="GO" id="GO:0016787">
    <property type="term" value="F:hydrolase activity"/>
    <property type="evidence" value="ECO:0007669"/>
    <property type="project" value="UniProtKB-KW"/>
</dbReference>
<dbReference type="InterPro" id="IPR027417">
    <property type="entry name" value="P-loop_NTPase"/>
</dbReference>
<evidence type="ECO:0000256" key="2">
    <source>
        <dbReference type="ARBA" id="ARBA00022517"/>
    </source>
</evidence>
<sequence>MSPSAEASTSTAAAAAAAADVVSASPTDQPKHTTFSSIGISPMLIRSLASLSIKVPTPIQSLTLPSILAGRDLVGGAQTGSGKTLCFALPILNALMRDMVGGFAVVLTPTRELGVQLHEQFVAVGEGARMGLRCALVLGGMDMMKQAAELASQRPHVIVATPGRLVDHLRSGGGSEWGLNRCRFLVLDEADRLLTQTFEPEISYLYSVLPPARSLQTLLFTATLTQEVEAFAQRKQPEGKLPPMVCKIEMDASTPETLTQKYIFVPSHVREPYLYHLLRKPPVKPNAERLRKHKAKKRAERERDGERRGRMGGGGSSSSSKKKKPDGGKRGAYHDSDLEDSGDDSDPDAEGYFPSTIIFAARCRTAATLSKMLRQLDVPNVSLHSHLAQSERLDNLQAFRAQRVPILIATDVGSRGLDIPDVEMVVNWDLPLAWQDYVHRVGRTARNGKAGHAVSFITERDIDVIQAIEAKINVKLTELEGLDEEEVLQHLNKVATAKRIATMSLHHDKFGERQERNKKKAQLQIKAEKREKRKSGKGSSAAAS</sequence>
<evidence type="ECO:0000259" key="13">
    <source>
        <dbReference type="PROSITE" id="PS51194"/>
    </source>
</evidence>
<dbReference type="GO" id="GO:0042254">
    <property type="term" value="P:ribosome biogenesis"/>
    <property type="evidence" value="ECO:0007669"/>
    <property type="project" value="UniProtKB-KW"/>
</dbReference>
<dbReference type="AlphaFoldDB" id="A0A061H6V7"/>
<evidence type="ECO:0008006" key="17">
    <source>
        <dbReference type="Google" id="ProtNLM"/>
    </source>
</evidence>
<dbReference type="Proteomes" id="UP000053664">
    <property type="component" value="Unassembled WGS sequence"/>
</dbReference>
<feature type="region of interest" description="Disordered" evidence="11">
    <location>
        <begin position="284"/>
        <end position="347"/>
    </location>
</feature>
<dbReference type="GO" id="GO:0003724">
    <property type="term" value="F:RNA helicase activity"/>
    <property type="evidence" value="ECO:0007669"/>
    <property type="project" value="InterPro"/>
</dbReference>
<dbReference type="Pfam" id="PF00270">
    <property type="entry name" value="DEAD"/>
    <property type="match status" value="1"/>
</dbReference>